<proteinExistence type="predicted"/>
<dbReference type="FunFam" id="1.10.510.10:FF:000945">
    <property type="entry name" value="Uncharacterized protein"/>
    <property type="match status" value="1"/>
</dbReference>
<evidence type="ECO:0000259" key="1">
    <source>
        <dbReference type="PROSITE" id="PS50011"/>
    </source>
</evidence>
<dbReference type="InterPro" id="IPR000719">
    <property type="entry name" value="Prot_kinase_dom"/>
</dbReference>
<dbReference type="GO" id="GO:0005524">
    <property type="term" value="F:ATP binding"/>
    <property type="evidence" value="ECO:0007669"/>
    <property type="project" value="InterPro"/>
</dbReference>
<feature type="domain" description="Protein kinase" evidence="1">
    <location>
        <begin position="110"/>
        <end position="373"/>
    </location>
</feature>
<dbReference type="OrthoDB" id="426518at2759"/>
<sequence length="525" mass="61507">MQQINYDQVLFTFQCYRKHLIIDSKYHVYLLPQTLILTSNPKQENPKYIVKLSLNSKIYWITKSKTPILEQFGFEYQDKIKYFSGTTKELQKLKDLIQGQIMQKDINDFYYSNSLIGIGVTSKVYLVTKKDDQSKFASKCVDKKILQKDGRYDAQFNEIQLMQKLKHDNIIQLIDLYEGENTFYLILEYLEGKSLHEQLIQRQQIFEQEQIQIIIKLILQAIDYMHSQGIMHRDLKPENIMFKQANQLQSLKIVDFGLATLQNLDVYHFPRCGTPGYVAPEIANLQDSSQKYTVLCDEFSVGCIFYKLCTGNELFPGNNDSVIMKLNQKCDIILDALQIYQTSPEAIDLLSQLLKVNPSERITAQNALKHPYFQQQYQSQNTYITQYNAKKFNPVIQLSSKIVDTYQQNYEEEIVEDENTKQLTIPSIQIIKSFGYIQQSFHSNQNPRNLRKIQTQEFDKKIKTTSSKFYNIKPSLTMNYEMFAQSSNFEKIVRNNLVEKADVSEAIDFIYKIDEDQDEEKGMQK</sequence>
<gene>
    <name evidence="2" type="ORF">PSON_ATCC_30995.1.T0800231</name>
</gene>
<evidence type="ECO:0000313" key="3">
    <source>
        <dbReference type="Proteomes" id="UP000692954"/>
    </source>
</evidence>
<dbReference type="FunFam" id="3.30.200.20:FF:000683">
    <property type="entry name" value="Uncharacterized protein"/>
    <property type="match status" value="1"/>
</dbReference>
<dbReference type="SMART" id="SM00220">
    <property type="entry name" value="S_TKc"/>
    <property type="match status" value="1"/>
</dbReference>
<dbReference type="GO" id="GO:0044773">
    <property type="term" value="P:mitotic DNA damage checkpoint signaling"/>
    <property type="evidence" value="ECO:0007669"/>
    <property type="project" value="TreeGrafter"/>
</dbReference>
<protein>
    <recommendedName>
        <fullName evidence="1">Protein kinase domain-containing protein</fullName>
    </recommendedName>
</protein>
<dbReference type="GO" id="GO:0005634">
    <property type="term" value="C:nucleus"/>
    <property type="evidence" value="ECO:0007669"/>
    <property type="project" value="TreeGrafter"/>
</dbReference>
<accession>A0A8S1PKH4</accession>
<dbReference type="Pfam" id="PF00069">
    <property type="entry name" value="Pkinase"/>
    <property type="match status" value="1"/>
</dbReference>
<dbReference type="GO" id="GO:0005737">
    <property type="term" value="C:cytoplasm"/>
    <property type="evidence" value="ECO:0007669"/>
    <property type="project" value="TreeGrafter"/>
</dbReference>
<dbReference type="PANTHER" id="PTHR44167">
    <property type="entry name" value="OVARIAN-SPECIFIC SERINE/THREONINE-PROTEIN KINASE LOK-RELATED"/>
    <property type="match status" value="1"/>
</dbReference>
<dbReference type="AlphaFoldDB" id="A0A8S1PKH4"/>
<dbReference type="PROSITE" id="PS00108">
    <property type="entry name" value="PROTEIN_KINASE_ST"/>
    <property type="match status" value="1"/>
</dbReference>
<dbReference type="PROSITE" id="PS50011">
    <property type="entry name" value="PROTEIN_KINASE_DOM"/>
    <property type="match status" value="1"/>
</dbReference>
<dbReference type="EMBL" id="CAJJDN010000080">
    <property type="protein sequence ID" value="CAD8103710.1"/>
    <property type="molecule type" value="Genomic_DNA"/>
</dbReference>
<dbReference type="InterPro" id="IPR008271">
    <property type="entry name" value="Ser/Thr_kinase_AS"/>
</dbReference>
<dbReference type="GO" id="GO:0004674">
    <property type="term" value="F:protein serine/threonine kinase activity"/>
    <property type="evidence" value="ECO:0007669"/>
    <property type="project" value="TreeGrafter"/>
</dbReference>
<dbReference type="PANTHER" id="PTHR44167:SF18">
    <property type="entry name" value="PROTEIN KINASE DOMAIN-CONTAINING PROTEIN"/>
    <property type="match status" value="1"/>
</dbReference>
<dbReference type="Proteomes" id="UP000692954">
    <property type="component" value="Unassembled WGS sequence"/>
</dbReference>
<evidence type="ECO:0000313" key="2">
    <source>
        <dbReference type="EMBL" id="CAD8103710.1"/>
    </source>
</evidence>
<comment type="caution">
    <text evidence="2">The sequence shown here is derived from an EMBL/GenBank/DDBJ whole genome shotgun (WGS) entry which is preliminary data.</text>
</comment>
<organism evidence="2 3">
    <name type="scientific">Paramecium sonneborni</name>
    <dbReference type="NCBI Taxonomy" id="65129"/>
    <lineage>
        <taxon>Eukaryota</taxon>
        <taxon>Sar</taxon>
        <taxon>Alveolata</taxon>
        <taxon>Ciliophora</taxon>
        <taxon>Intramacronucleata</taxon>
        <taxon>Oligohymenophorea</taxon>
        <taxon>Peniculida</taxon>
        <taxon>Parameciidae</taxon>
        <taxon>Paramecium</taxon>
    </lineage>
</organism>
<reference evidence="2" key="1">
    <citation type="submission" date="2021-01" db="EMBL/GenBank/DDBJ databases">
        <authorList>
            <consortium name="Genoscope - CEA"/>
            <person name="William W."/>
        </authorList>
    </citation>
    <scope>NUCLEOTIDE SEQUENCE</scope>
</reference>
<keyword evidence="3" id="KW-1185">Reference proteome</keyword>
<name>A0A8S1PKH4_9CILI</name>